<dbReference type="InterPro" id="IPR011990">
    <property type="entry name" value="TPR-like_helical_dom_sf"/>
</dbReference>
<dbReference type="SUPFAM" id="SSF81901">
    <property type="entry name" value="HCP-like"/>
    <property type="match status" value="1"/>
</dbReference>
<protein>
    <submittedName>
        <fullName evidence="1">TPR repeat containing exported protein Putative periplasmic protein contains a protein prenylyltransferase domain</fullName>
    </submittedName>
</protein>
<dbReference type="AlphaFoldDB" id="A0A1W1CZL4"/>
<dbReference type="Gene3D" id="1.25.40.10">
    <property type="entry name" value="Tetratricopeptide repeat domain"/>
    <property type="match status" value="1"/>
</dbReference>
<organism evidence="1">
    <name type="scientific">hydrothermal vent metagenome</name>
    <dbReference type="NCBI Taxonomy" id="652676"/>
    <lineage>
        <taxon>unclassified sequences</taxon>
        <taxon>metagenomes</taxon>
        <taxon>ecological metagenomes</taxon>
    </lineage>
</organism>
<gene>
    <name evidence="1" type="ORF">MNB_SV-13-2191</name>
</gene>
<dbReference type="GO" id="GO:0016740">
    <property type="term" value="F:transferase activity"/>
    <property type="evidence" value="ECO:0007669"/>
    <property type="project" value="UniProtKB-KW"/>
</dbReference>
<dbReference type="EMBL" id="FPHM01000206">
    <property type="protein sequence ID" value="SFV71127.1"/>
    <property type="molecule type" value="Genomic_DNA"/>
</dbReference>
<sequence length="274" mass="30817">MCLKSKIKAYTSAIVFLSIFSYAETISYDFDDIGVVSSQSSVPINVSGMRQRILEQDERIDGLTTIIEGLSASLNDLHSRSIDDNIQTTETKVNEDDTQAVLLKKLASMIDDINAKYVTRQEVQGMIRKQSLGKTEAEIVKKEATQTEKPIAKNKTTATMYTEGVRHFFKKRYTEAKKQFLLTDKKGYKPAASNYYLGEIAYYSNAPKDAIFYFKKSAGLYGDASYMDTLLLHTAISLAKTGEKGQARAFFENIIATYPKKKTARIAKDRLEKL</sequence>
<reference evidence="1" key="1">
    <citation type="submission" date="2016-10" db="EMBL/GenBank/DDBJ databases">
        <authorList>
            <person name="de Groot N.N."/>
        </authorList>
    </citation>
    <scope>NUCLEOTIDE SEQUENCE</scope>
</reference>
<keyword evidence="1" id="KW-0808">Transferase</keyword>
<proteinExistence type="predicted"/>
<evidence type="ECO:0000313" key="1">
    <source>
        <dbReference type="EMBL" id="SFV71127.1"/>
    </source>
</evidence>
<name>A0A1W1CZL4_9ZZZZ</name>
<accession>A0A1W1CZL4</accession>